<evidence type="ECO:0000313" key="2">
    <source>
        <dbReference type="Proteomes" id="UP001156691"/>
    </source>
</evidence>
<dbReference type="RefSeq" id="WP_284342660.1">
    <property type="nucleotide sequence ID" value="NZ_BSNS01000023.1"/>
</dbReference>
<name>A0ABQ5WBE4_9HYPH</name>
<dbReference type="EMBL" id="BSNS01000023">
    <property type="protein sequence ID" value="GLQ57270.1"/>
    <property type="molecule type" value="Genomic_DNA"/>
</dbReference>
<organism evidence="1 2">
    <name type="scientific">Devosia nitrariae</name>
    <dbReference type="NCBI Taxonomy" id="2071872"/>
    <lineage>
        <taxon>Bacteria</taxon>
        <taxon>Pseudomonadati</taxon>
        <taxon>Pseudomonadota</taxon>
        <taxon>Alphaproteobacteria</taxon>
        <taxon>Hyphomicrobiales</taxon>
        <taxon>Devosiaceae</taxon>
        <taxon>Devosia</taxon>
    </lineage>
</organism>
<reference evidence="2" key="1">
    <citation type="journal article" date="2019" name="Int. J. Syst. Evol. Microbiol.">
        <title>The Global Catalogue of Microorganisms (GCM) 10K type strain sequencing project: providing services to taxonomists for standard genome sequencing and annotation.</title>
        <authorList>
            <consortium name="The Broad Institute Genomics Platform"/>
            <consortium name="The Broad Institute Genome Sequencing Center for Infectious Disease"/>
            <person name="Wu L."/>
            <person name="Ma J."/>
        </authorList>
    </citation>
    <scope>NUCLEOTIDE SEQUENCE [LARGE SCALE GENOMIC DNA]</scope>
    <source>
        <strain evidence="2">NBRC 112416</strain>
    </source>
</reference>
<protein>
    <submittedName>
        <fullName evidence="1">Uncharacterized protein</fullName>
    </submittedName>
</protein>
<accession>A0ABQ5WBE4</accession>
<evidence type="ECO:0000313" key="1">
    <source>
        <dbReference type="EMBL" id="GLQ57270.1"/>
    </source>
</evidence>
<comment type="caution">
    <text evidence="1">The sequence shown here is derived from an EMBL/GenBank/DDBJ whole genome shotgun (WGS) entry which is preliminary data.</text>
</comment>
<sequence>MDEWTFDPVVADAILRTRKLHLKSLRETAEYALDTKLGEADWAILEPIWRWHDAMTSEELEDRLKAGA</sequence>
<proteinExistence type="predicted"/>
<dbReference type="Proteomes" id="UP001156691">
    <property type="component" value="Unassembled WGS sequence"/>
</dbReference>
<keyword evidence="2" id="KW-1185">Reference proteome</keyword>
<gene>
    <name evidence="1" type="ORF">GCM10010862_45290</name>
</gene>